<dbReference type="InterPro" id="IPR002156">
    <property type="entry name" value="RNaseH_domain"/>
</dbReference>
<dbReference type="EMBL" id="BQKI01000005">
    <property type="protein sequence ID" value="GJM94943.1"/>
    <property type="molecule type" value="Genomic_DNA"/>
</dbReference>
<dbReference type="SUPFAM" id="SSF53098">
    <property type="entry name" value="Ribonuclease H-like"/>
    <property type="match status" value="1"/>
</dbReference>
<dbReference type="GO" id="GO:0004523">
    <property type="term" value="F:RNA-DNA hybrid ribonuclease activity"/>
    <property type="evidence" value="ECO:0007669"/>
    <property type="project" value="InterPro"/>
</dbReference>
<accession>A0AAV5C9T9</accession>
<evidence type="ECO:0000313" key="3">
    <source>
        <dbReference type="Proteomes" id="UP001054889"/>
    </source>
</evidence>
<dbReference type="GO" id="GO:0003676">
    <property type="term" value="F:nucleic acid binding"/>
    <property type="evidence" value="ECO:0007669"/>
    <property type="project" value="InterPro"/>
</dbReference>
<dbReference type="CDD" id="cd06222">
    <property type="entry name" value="RNase_H_like"/>
    <property type="match status" value="1"/>
</dbReference>
<dbReference type="Proteomes" id="UP001054889">
    <property type="component" value="Unassembled WGS sequence"/>
</dbReference>
<sequence>MEPETEHHALFVCPHARALRGKLRKHWRLPLENDLMNEGPEWLLLLLARLTREEGAGLALLFWRTWYVHNERVHKSKVIEMLASVTFLQHYATTLTLVRQRGAEVDGKGKGVVEVLGGSCRQPTMKERWRAPPTGWIKVNVNGAFDHISKRAGVGVVARDEWGKVVLSAWRVVFDAKLPEEIKMLACREGANLATEWVRAKVIIKTDCTVVANMLIKRESKRSELCFLAREVFRCCAELPDVVFQAVRRECNSAAHELAQLAKRTAHTAVWRWDVPQCIKQLVTQDCILIE</sequence>
<reference evidence="2" key="1">
    <citation type="journal article" date="2018" name="DNA Res.">
        <title>Multiple hybrid de novo genome assembly of finger millet, an orphan allotetraploid crop.</title>
        <authorList>
            <person name="Hatakeyama M."/>
            <person name="Aluri S."/>
            <person name="Balachadran M.T."/>
            <person name="Sivarajan S.R."/>
            <person name="Patrignani A."/>
            <person name="Gruter S."/>
            <person name="Poveda L."/>
            <person name="Shimizu-Inatsugi R."/>
            <person name="Baeten J."/>
            <person name="Francoijs K.J."/>
            <person name="Nataraja K.N."/>
            <person name="Reddy Y.A.N."/>
            <person name="Phadnis S."/>
            <person name="Ravikumar R.L."/>
            <person name="Schlapbach R."/>
            <person name="Sreeman S.M."/>
            <person name="Shimizu K.K."/>
        </authorList>
    </citation>
    <scope>NUCLEOTIDE SEQUENCE</scope>
</reference>
<dbReference type="PANTHER" id="PTHR47723:SF24">
    <property type="entry name" value="RNASE H TYPE-1 DOMAIN-CONTAINING PROTEIN"/>
    <property type="match status" value="1"/>
</dbReference>
<dbReference type="Pfam" id="PF13456">
    <property type="entry name" value="RVT_3"/>
    <property type="match status" value="1"/>
</dbReference>
<dbReference type="PANTHER" id="PTHR47723">
    <property type="entry name" value="OS05G0353850 PROTEIN"/>
    <property type="match status" value="1"/>
</dbReference>
<comment type="caution">
    <text evidence="2">The sequence shown here is derived from an EMBL/GenBank/DDBJ whole genome shotgun (WGS) entry which is preliminary data.</text>
</comment>
<keyword evidence="3" id="KW-1185">Reference proteome</keyword>
<gene>
    <name evidence="2" type="primary">ga11630</name>
    <name evidence="2" type="ORF">PR202_ga11630</name>
</gene>
<dbReference type="InterPro" id="IPR012337">
    <property type="entry name" value="RNaseH-like_sf"/>
</dbReference>
<dbReference type="InterPro" id="IPR044730">
    <property type="entry name" value="RNase_H-like_dom_plant"/>
</dbReference>
<dbReference type="Gene3D" id="3.30.420.10">
    <property type="entry name" value="Ribonuclease H-like superfamily/Ribonuclease H"/>
    <property type="match status" value="1"/>
</dbReference>
<organism evidence="2 3">
    <name type="scientific">Eleusine coracana subsp. coracana</name>
    <dbReference type="NCBI Taxonomy" id="191504"/>
    <lineage>
        <taxon>Eukaryota</taxon>
        <taxon>Viridiplantae</taxon>
        <taxon>Streptophyta</taxon>
        <taxon>Embryophyta</taxon>
        <taxon>Tracheophyta</taxon>
        <taxon>Spermatophyta</taxon>
        <taxon>Magnoliopsida</taxon>
        <taxon>Liliopsida</taxon>
        <taxon>Poales</taxon>
        <taxon>Poaceae</taxon>
        <taxon>PACMAD clade</taxon>
        <taxon>Chloridoideae</taxon>
        <taxon>Cynodonteae</taxon>
        <taxon>Eleusininae</taxon>
        <taxon>Eleusine</taxon>
    </lineage>
</organism>
<name>A0AAV5C9T9_ELECO</name>
<dbReference type="InterPro" id="IPR036397">
    <property type="entry name" value="RNaseH_sf"/>
</dbReference>
<proteinExistence type="predicted"/>
<dbReference type="AlphaFoldDB" id="A0AAV5C9T9"/>
<evidence type="ECO:0000259" key="1">
    <source>
        <dbReference type="Pfam" id="PF13456"/>
    </source>
</evidence>
<protein>
    <recommendedName>
        <fullName evidence="1">RNase H type-1 domain-containing protein</fullName>
    </recommendedName>
</protein>
<evidence type="ECO:0000313" key="2">
    <source>
        <dbReference type="EMBL" id="GJM94943.1"/>
    </source>
</evidence>
<feature type="domain" description="RNase H type-1" evidence="1">
    <location>
        <begin position="140"/>
        <end position="261"/>
    </location>
</feature>
<dbReference type="InterPro" id="IPR053151">
    <property type="entry name" value="RNase_H-like"/>
</dbReference>
<reference evidence="2" key="2">
    <citation type="submission" date="2021-12" db="EMBL/GenBank/DDBJ databases">
        <title>Resequencing data analysis of finger millet.</title>
        <authorList>
            <person name="Hatakeyama M."/>
            <person name="Aluri S."/>
            <person name="Balachadran M.T."/>
            <person name="Sivarajan S.R."/>
            <person name="Poveda L."/>
            <person name="Shimizu-Inatsugi R."/>
            <person name="Schlapbach R."/>
            <person name="Sreeman S.M."/>
            <person name="Shimizu K.K."/>
        </authorList>
    </citation>
    <scope>NUCLEOTIDE SEQUENCE</scope>
</reference>